<feature type="domain" description="Plant heme peroxidase family profile" evidence="2">
    <location>
        <begin position="1"/>
        <end position="53"/>
    </location>
</feature>
<dbReference type="Gramene" id="ONK72106">
    <property type="protein sequence ID" value="ONK72106"/>
    <property type="gene ID" value="A4U43_C04F15770"/>
</dbReference>
<evidence type="ECO:0000256" key="1">
    <source>
        <dbReference type="ARBA" id="ARBA00022837"/>
    </source>
</evidence>
<sequence length="115" mass="13012">MITTMGGIRIANEFANGFEDFRRYFALGMARLGSLGVLTGKEGEVRNNCRRTNSGRSIHVMTFEVGAVLEDEKWQAPVYCFDKGEKEENTMHNSIISEHLKRRAIQKKATTLSKL</sequence>
<dbReference type="AlphaFoldDB" id="A0A5P1F157"/>
<evidence type="ECO:0000313" key="3">
    <source>
        <dbReference type="EMBL" id="ONK72106.1"/>
    </source>
</evidence>
<name>A0A5P1F157_ASPOF</name>
<proteinExistence type="predicted"/>
<gene>
    <name evidence="3" type="ORF">A4U43_C04F15770</name>
</gene>
<dbReference type="Gene3D" id="1.10.520.10">
    <property type="match status" value="1"/>
</dbReference>
<dbReference type="GO" id="GO:0020037">
    <property type="term" value="F:heme binding"/>
    <property type="evidence" value="ECO:0007669"/>
    <property type="project" value="InterPro"/>
</dbReference>
<dbReference type="GO" id="GO:0006979">
    <property type="term" value="P:response to oxidative stress"/>
    <property type="evidence" value="ECO:0007669"/>
    <property type="project" value="InterPro"/>
</dbReference>
<accession>A0A5P1F157</accession>
<evidence type="ECO:0000313" key="4">
    <source>
        <dbReference type="Proteomes" id="UP000243459"/>
    </source>
</evidence>
<dbReference type="GO" id="GO:0004601">
    <property type="term" value="F:peroxidase activity"/>
    <property type="evidence" value="ECO:0007669"/>
    <property type="project" value="InterPro"/>
</dbReference>
<dbReference type="InterPro" id="IPR002016">
    <property type="entry name" value="Haem_peroxidase"/>
</dbReference>
<dbReference type="PROSITE" id="PS50873">
    <property type="entry name" value="PEROXIDASE_4"/>
    <property type="match status" value="1"/>
</dbReference>
<keyword evidence="1" id="KW-0106">Calcium</keyword>
<dbReference type="SUPFAM" id="SSF48113">
    <property type="entry name" value="Heme-dependent peroxidases"/>
    <property type="match status" value="1"/>
</dbReference>
<dbReference type="EMBL" id="CM007384">
    <property type="protein sequence ID" value="ONK72106.1"/>
    <property type="molecule type" value="Genomic_DNA"/>
</dbReference>
<dbReference type="PANTHER" id="PTHR33880">
    <property type="entry name" value="EXPRESSED PROTEIN"/>
    <property type="match status" value="1"/>
</dbReference>
<protein>
    <recommendedName>
        <fullName evidence="2">Plant heme peroxidase family profile domain-containing protein</fullName>
    </recommendedName>
</protein>
<dbReference type="InterPro" id="IPR038941">
    <property type="entry name" value="At4g14100-like"/>
</dbReference>
<dbReference type="PANTHER" id="PTHR33880:SF19">
    <property type="entry name" value="EXPRESSED PROTEIN"/>
    <property type="match status" value="1"/>
</dbReference>
<keyword evidence="4" id="KW-1185">Reference proteome</keyword>
<dbReference type="Gene3D" id="1.10.420.10">
    <property type="entry name" value="Peroxidase, domain 2"/>
    <property type="match status" value="1"/>
</dbReference>
<dbReference type="Proteomes" id="UP000243459">
    <property type="component" value="Chromosome 4"/>
</dbReference>
<dbReference type="InterPro" id="IPR010255">
    <property type="entry name" value="Haem_peroxidase_sf"/>
</dbReference>
<reference evidence="4" key="1">
    <citation type="journal article" date="2017" name="Nat. Commun.">
        <title>The asparagus genome sheds light on the origin and evolution of a young Y chromosome.</title>
        <authorList>
            <person name="Harkess A."/>
            <person name="Zhou J."/>
            <person name="Xu C."/>
            <person name="Bowers J.E."/>
            <person name="Van der Hulst R."/>
            <person name="Ayyampalayam S."/>
            <person name="Mercati F."/>
            <person name="Riccardi P."/>
            <person name="McKain M.R."/>
            <person name="Kakrana A."/>
            <person name="Tang H."/>
            <person name="Ray J."/>
            <person name="Groenendijk J."/>
            <person name="Arikit S."/>
            <person name="Mathioni S.M."/>
            <person name="Nakano M."/>
            <person name="Shan H."/>
            <person name="Telgmann-Rauber A."/>
            <person name="Kanno A."/>
            <person name="Yue Z."/>
            <person name="Chen H."/>
            <person name="Li W."/>
            <person name="Chen Y."/>
            <person name="Xu X."/>
            <person name="Zhang Y."/>
            <person name="Luo S."/>
            <person name="Chen H."/>
            <person name="Gao J."/>
            <person name="Mao Z."/>
            <person name="Pires J.C."/>
            <person name="Luo M."/>
            <person name="Kudrna D."/>
            <person name="Wing R.A."/>
            <person name="Meyers B.C."/>
            <person name="Yi K."/>
            <person name="Kong H."/>
            <person name="Lavrijsen P."/>
            <person name="Sunseri F."/>
            <person name="Falavigna A."/>
            <person name="Ye Y."/>
            <person name="Leebens-Mack J.H."/>
            <person name="Chen G."/>
        </authorList>
    </citation>
    <scope>NUCLEOTIDE SEQUENCE [LARGE SCALE GENOMIC DNA]</scope>
    <source>
        <strain evidence="4">cv. DH0086</strain>
    </source>
</reference>
<organism evidence="3 4">
    <name type="scientific">Asparagus officinalis</name>
    <name type="common">Garden asparagus</name>
    <dbReference type="NCBI Taxonomy" id="4686"/>
    <lineage>
        <taxon>Eukaryota</taxon>
        <taxon>Viridiplantae</taxon>
        <taxon>Streptophyta</taxon>
        <taxon>Embryophyta</taxon>
        <taxon>Tracheophyta</taxon>
        <taxon>Spermatophyta</taxon>
        <taxon>Magnoliopsida</taxon>
        <taxon>Liliopsida</taxon>
        <taxon>Asparagales</taxon>
        <taxon>Asparagaceae</taxon>
        <taxon>Asparagoideae</taxon>
        <taxon>Asparagus</taxon>
    </lineage>
</organism>
<evidence type="ECO:0000259" key="2">
    <source>
        <dbReference type="PROSITE" id="PS50873"/>
    </source>
</evidence>